<dbReference type="InterPro" id="IPR041222">
    <property type="entry name" value="PriA_3primeBD"/>
</dbReference>
<gene>
    <name evidence="5" type="ORF">UFOPK1981_00431</name>
</gene>
<evidence type="ECO:0000256" key="3">
    <source>
        <dbReference type="ARBA" id="ARBA00023125"/>
    </source>
</evidence>
<dbReference type="InterPro" id="IPR042115">
    <property type="entry name" value="PriA_3primeBD_sf"/>
</dbReference>
<protein>
    <submittedName>
        <fullName evidence="5">Unannotated protein</fullName>
    </submittedName>
</protein>
<dbReference type="GO" id="GO:0006310">
    <property type="term" value="P:DNA recombination"/>
    <property type="evidence" value="ECO:0007669"/>
    <property type="project" value="TreeGrafter"/>
</dbReference>
<evidence type="ECO:0000259" key="4">
    <source>
        <dbReference type="Pfam" id="PF17764"/>
    </source>
</evidence>
<reference evidence="5" key="1">
    <citation type="submission" date="2020-05" db="EMBL/GenBank/DDBJ databases">
        <authorList>
            <person name="Chiriac C."/>
            <person name="Salcher M."/>
            <person name="Ghai R."/>
            <person name="Kavagutti S V."/>
        </authorList>
    </citation>
    <scope>NUCLEOTIDE SEQUENCE</scope>
</reference>
<keyword evidence="2" id="KW-0067">ATP-binding</keyword>
<sequence>MQSVKPLRLKRETFRGKSETDPSTIVNVWVDSGLSHLDGVYSYRIPTELKERIFIGSRVKVPFNSRSCEALVVELVNSEEASNQFKVIESLLGEIPATSESMINFYALMAKYWASDPYSLVKFGIPPRVASVEKNFAYRDTPQPLRSPTGRRKREQSFLMHSPHKSAYAQILELSLNQLKQGSTLLLLPDVKDIDRIFKLISTSRHSHTVLRLDSSLPRAQRYENYLEALTMENVLVIGNRSALFAPVNNLNSIIVGFEKSEQYYEKKHPYWNVRDSALLRAEFENINIFFTGYVPSSIISRRIENREIDFIGPRSSLKTFAFPQTHGELLPDRIIPAIRKALVEGTVLFLVPRKGYGNALLCAKCRNISLCSCGGRQILTSSNADPLCSTCGKLEKDWKCKWCDSTTRYVSARGIDRLHEEIGRAFANTRIQLSSAPNILSDVAPNTKIVIATAGAVPGNKEDYSAVVLLEGQRFLAASTTVYEEQVYENFFEAASHVSKKGSVLIVLDHSHPVVAALTRWSPSILVKKILRENVEAFLPPYSSIAILTLDKSDAVVLKNGFIKSIADGRLPSQTNVVLVPGQGESQSRVLVSVPIENRELLSTFVLELSRKRAIAKKSVVNIALDPYTLLT</sequence>
<dbReference type="AlphaFoldDB" id="A0A6J6IN46"/>
<organism evidence="5">
    <name type="scientific">freshwater metagenome</name>
    <dbReference type="NCBI Taxonomy" id="449393"/>
    <lineage>
        <taxon>unclassified sequences</taxon>
        <taxon>metagenomes</taxon>
        <taxon>ecological metagenomes</taxon>
    </lineage>
</organism>
<dbReference type="EMBL" id="CAEZVI010000029">
    <property type="protein sequence ID" value="CAB4625885.1"/>
    <property type="molecule type" value="Genomic_DNA"/>
</dbReference>
<dbReference type="Pfam" id="PF17764">
    <property type="entry name" value="PriA_3primeBD"/>
    <property type="match status" value="1"/>
</dbReference>
<name>A0A6J6IN46_9ZZZZ</name>
<accession>A0A6J6IN46</accession>
<keyword evidence="1" id="KW-0547">Nucleotide-binding</keyword>
<dbReference type="GO" id="GO:0006270">
    <property type="term" value="P:DNA replication initiation"/>
    <property type="evidence" value="ECO:0007669"/>
    <property type="project" value="TreeGrafter"/>
</dbReference>
<dbReference type="Gene3D" id="3.40.1440.60">
    <property type="entry name" value="PriA, 3(prime) DNA-binding domain"/>
    <property type="match status" value="1"/>
</dbReference>
<proteinExistence type="predicted"/>
<dbReference type="GO" id="GO:0043138">
    <property type="term" value="F:3'-5' DNA helicase activity"/>
    <property type="evidence" value="ECO:0007669"/>
    <property type="project" value="TreeGrafter"/>
</dbReference>
<dbReference type="PANTHER" id="PTHR30580:SF0">
    <property type="entry name" value="PRIMOSOMAL PROTEIN N"/>
    <property type="match status" value="1"/>
</dbReference>
<dbReference type="Gene3D" id="3.40.50.300">
    <property type="entry name" value="P-loop containing nucleotide triphosphate hydrolases"/>
    <property type="match status" value="1"/>
</dbReference>
<evidence type="ECO:0000313" key="5">
    <source>
        <dbReference type="EMBL" id="CAB4625885.1"/>
    </source>
</evidence>
<dbReference type="PANTHER" id="PTHR30580">
    <property type="entry name" value="PRIMOSOMAL PROTEIN N"/>
    <property type="match status" value="1"/>
</dbReference>
<evidence type="ECO:0000256" key="1">
    <source>
        <dbReference type="ARBA" id="ARBA00022741"/>
    </source>
</evidence>
<dbReference type="GO" id="GO:0006302">
    <property type="term" value="P:double-strand break repair"/>
    <property type="evidence" value="ECO:0007669"/>
    <property type="project" value="TreeGrafter"/>
</dbReference>
<evidence type="ECO:0000256" key="2">
    <source>
        <dbReference type="ARBA" id="ARBA00022840"/>
    </source>
</evidence>
<dbReference type="GO" id="GO:0005524">
    <property type="term" value="F:ATP binding"/>
    <property type="evidence" value="ECO:0007669"/>
    <property type="project" value="UniProtKB-KW"/>
</dbReference>
<dbReference type="InterPro" id="IPR027417">
    <property type="entry name" value="P-loop_NTPase"/>
</dbReference>
<keyword evidence="3" id="KW-0238">DNA-binding</keyword>
<feature type="domain" description="Primosomal protein N' 3' DNA-binding" evidence="4">
    <location>
        <begin position="33"/>
        <end position="126"/>
    </location>
</feature>
<dbReference type="GO" id="GO:0003677">
    <property type="term" value="F:DNA binding"/>
    <property type="evidence" value="ECO:0007669"/>
    <property type="project" value="UniProtKB-KW"/>
</dbReference>